<sequence>MTGGDGGDTLSGGAGNDTMTGGDGYDTFVFTDADIAGGVYSDVITDAYVTRDTMDLSGIDADVNTNGDQAFHIPLDLSSPLLVADHFSGAAGELILIVNDDGTWTLMGDVNGDAAADFAITVSHRWTADQIIL</sequence>
<reference evidence="5 6" key="1">
    <citation type="submission" date="2020-08" db="EMBL/GenBank/DDBJ databases">
        <title>Sphingomonas sp. sand1-3 16S ribosomal RNA gene Genome sequencing and assembly.</title>
        <authorList>
            <person name="Kang M."/>
        </authorList>
    </citation>
    <scope>NUCLEOTIDE SEQUENCE [LARGE SCALE GENOMIC DNA]</scope>
    <source>
        <strain evidence="6">sand1-3</strain>
    </source>
</reference>
<dbReference type="KEGG" id="ssau:H8M03_06175"/>
<name>A0A7G9L5W7_9SPHN</name>
<evidence type="ECO:0000256" key="3">
    <source>
        <dbReference type="ARBA" id="ARBA00022737"/>
    </source>
</evidence>
<comment type="subcellular location">
    <subcellularLocation>
        <location evidence="1">Secreted</location>
    </subcellularLocation>
</comment>
<dbReference type="PRINTS" id="PR00313">
    <property type="entry name" value="CABNDNGRPT"/>
</dbReference>
<evidence type="ECO:0000313" key="5">
    <source>
        <dbReference type="EMBL" id="QNM84016.1"/>
    </source>
</evidence>
<evidence type="ECO:0000256" key="1">
    <source>
        <dbReference type="ARBA" id="ARBA00004613"/>
    </source>
</evidence>
<dbReference type="InterPro" id="IPR011049">
    <property type="entry name" value="Serralysin-like_metalloprot_C"/>
</dbReference>
<protein>
    <recommendedName>
        <fullName evidence="4">Peptidase M10 serralysin C-terminal domain-containing protein</fullName>
    </recommendedName>
</protein>
<proteinExistence type="predicted"/>
<dbReference type="InterPro" id="IPR013858">
    <property type="entry name" value="Peptidase_M10B_C"/>
</dbReference>
<evidence type="ECO:0000313" key="6">
    <source>
        <dbReference type="Proteomes" id="UP000515861"/>
    </source>
</evidence>
<evidence type="ECO:0000256" key="2">
    <source>
        <dbReference type="ARBA" id="ARBA00022525"/>
    </source>
</evidence>
<accession>A0A7G9L5W7</accession>
<keyword evidence="3" id="KW-0677">Repeat</keyword>
<keyword evidence="2" id="KW-0964">Secreted</keyword>
<dbReference type="EMBL" id="CP060697">
    <property type="protein sequence ID" value="QNM84016.1"/>
    <property type="molecule type" value="Genomic_DNA"/>
</dbReference>
<dbReference type="SUPFAM" id="SSF51120">
    <property type="entry name" value="beta-Roll"/>
    <property type="match status" value="1"/>
</dbReference>
<feature type="domain" description="Peptidase M10 serralysin C-terminal" evidence="4">
    <location>
        <begin position="12"/>
        <end position="125"/>
    </location>
</feature>
<gene>
    <name evidence="5" type="ORF">H8M03_06175</name>
</gene>
<dbReference type="Proteomes" id="UP000515861">
    <property type="component" value="Chromosome"/>
</dbReference>
<organism evidence="5 6">
    <name type="scientific">Sphingomonas sabuli</name>
    <dbReference type="NCBI Taxonomy" id="2764186"/>
    <lineage>
        <taxon>Bacteria</taxon>
        <taxon>Pseudomonadati</taxon>
        <taxon>Pseudomonadota</taxon>
        <taxon>Alphaproteobacteria</taxon>
        <taxon>Sphingomonadales</taxon>
        <taxon>Sphingomonadaceae</taxon>
        <taxon>Sphingomonas</taxon>
    </lineage>
</organism>
<dbReference type="Gene3D" id="2.150.10.10">
    <property type="entry name" value="Serralysin-like metalloprotease, C-terminal"/>
    <property type="match status" value="1"/>
</dbReference>
<keyword evidence="6" id="KW-1185">Reference proteome</keyword>
<dbReference type="GO" id="GO:0005509">
    <property type="term" value="F:calcium ion binding"/>
    <property type="evidence" value="ECO:0007669"/>
    <property type="project" value="InterPro"/>
</dbReference>
<evidence type="ECO:0000259" key="4">
    <source>
        <dbReference type="Pfam" id="PF08548"/>
    </source>
</evidence>
<dbReference type="Pfam" id="PF08548">
    <property type="entry name" value="Peptidase_M10_C"/>
    <property type="match status" value="1"/>
</dbReference>
<dbReference type="GO" id="GO:0005615">
    <property type="term" value="C:extracellular space"/>
    <property type="evidence" value="ECO:0007669"/>
    <property type="project" value="InterPro"/>
</dbReference>
<dbReference type="AlphaFoldDB" id="A0A7G9L5W7"/>